<accession>A0A0G3XK25</accession>
<dbReference type="EMBL" id="CP011770">
    <property type="protein sequence ID" value="AKM10728.1"/>
    <property type="molecule type" value="Genomic_DNA"/>
</dbReference>
<keyword evidence="2" id="KW-1185">Reference proteome</keyword>
<dbReference type="SUPFAM" id="SSF54427">
    <property type="entry name" value="NTF2-like"/>
    <property type="match status" value="1"/>
</dbReference>
<proteinExistence type="predicted"/>
<dbReference type="InterPro" id="IPR032710">
    <property type="entry name" value="NTF2-like_dom_sf"/>
</dbReference>
<evidence type="ECO:0000313" key="2">
    <source>
        <dbReference type="Proteomes" id="UP000035287"/>
    </source>
</evidence>
<dbReference type="KEGG" id="cna:AB433_13340"/>
<reference evidence="1 2" key="1">
    <citation type="submission" date="2015-06" db="EMBL/GenBank/DDBJ databases">
        <authorList>
            <person name="Zeng Y."/>
            <person name="Huang Y."/>
        </authorList>
    </citation>
    <scope>NUCLEOTIDE SEQUENCE [LARGE SCALE GENOMIC DNA]</scope>
    <source>
        <strain evidence="1 2">PQ-2</strain>
    </source>
</reference>
<dbReference type="STRING" id="1348774.AB433_13340"/>
<dbReference type="Proteomes" id="UP000035287">
    <property type="component" value="Chromosome"/>
</dbReference>
<gene>
    <name evidence="1" type="ORF">AB433_13340</name>
</gene>
<organism evidence="1 2">
    <name type="scientific">Croceicoccus naphthovorans</name>
    <dbReference type="NCBI Taxonomy" id="1348774"/>
    <lineage>
        <taxon>Bacteria</taxon>
        <taxon>Pseudomonadati</taxon>
        <taxon>Pseudomonadota</taxon>
        <taxon>Alphaproteobacteria</taxon>
        <taxon>Sphingomonadales</taxon>
        <taxon>Erythrobacteraceae</taxon>
        <taxon>Croceicoccus</taxon>
    </lineage>
</organism>
<dbReference type="Gene3D" id="3.10.450.50">
    <property type="match status" value="1"/>
</dbReference>
<dbReference type="Pfam" id="PF13577">
    <property type="entry name" value="SnoaL_4"/>
    <property type="match status" value="1"/>
</dbReference>
<dbReference type="OrthoDB" id="7605094at2"/>
<protein>
    <submittedName>
        <fullName evidence="1">Uncharacterized protein</fullName>
    </submittedName>
</protein>
<dbReference type="InterPro" id="IPR037401">
    <property type="entry name" value="SnoaL-like"/>
</dbReference>
<dbReference type="RefSeq" id="WP_047821646.1">
    <property type="nucleotide sequence ID" value="NZ_CP011770.1"/>
</dbReference>
<evidence type="ECO:0000313" key="1">
    <source>
        <dbReference type="EMBL" id="AKM10728.1"/>
    </source>
</evidence>
<sequence length="193" mass="22253">MLYDAYTTWRELTPAIERERSGLEEQVQFLTDKIRIQEMINEYAFACDSRGWDVLESLYDEDIERVMKGTLDETVRGRANLIGLHAKPALPRREGVVAPPRDLSKIDGLEIRHLIGTQMVRVSDDNQAAWALCHYQMALVGQEDGEWQHGLHEGTYLFTFSKATGQWRFTRHQIWTNNAANPMFSDPRARKAS</sequence>
<dbReference type="AlphaFoldDB" id="A0A0G3XK25"/>
<dbReference type="PATRIC" id="fig|1348774.3.peg.2805"/>
<name>A0A0G3XK25_9SPHN</name>